<keyword evidence="16" id="KW-0521">NADP</keyword>
<dbReference type="GO" id="GO:0005829">
    <property type="term" value="C:cytosol"/>
    <property type="evidence" value="ECO:0007669"/>
    <property type="project" value="TreeGrafter"/>
</dbReference>
<dbReference type="NCBIfam" id="NF004776">
    <property type="entry name" value="PRK06116.1"/>
    <property type="match status" value="1"/>
</dbReference>
<dbReference type="GO" id="GO:0004362">
    <property type="term" value="F:glutathione-disulfide reductase (NADPH) activity"/>
    <property type="evidence" value="ECO:0007669"/>
    <property type="project" value="UniProtKB-EC"/>
</dbReference>
<dbReference type="PIRSF" id="PIRSF000350">
    <property type="entry name" value="Mercury_reductase_MerA"/>
    <property type="match status" value="1"/>
</dbReference>
<feature type="domain" description="Pyridine nucleotide-disulphide oxidoreductase dimerisation" evidence="17">
    <location>
        <begin position="354"/>
        <end position="465"/>
    </location>
</feature>
<dbReference type="PANTHER" id="PTHR42737:SF2">
    <property type="entry name" value="GLUTATHIONE REDUCTASE"/>
    <property type="match status" value="1"/>
</dbReference>
<keyword evidence="20" id="KW-1185">Reference proteome</keyword>
<evidence type="ECO:0000256" key="6">
    <source>
        <dbReference type="ARBA" id="ARBA00022827"/>
    </source>
</evidence>
<dbReference type="InterPro" id="IPR001100">
    <property type="entry name" value="Pyr_nuc-diS_OxRdtase"/>
</dbReference>
<evidence type="ECO:0000256" key="13">
    <source>
        <dbReference type="PIRSR" id="PIRSR000350-3"/>
    </source>
</evidence>
<keyword evidence="13" id="KW-0520">NAD</keyword>
<comment type="function">
    <text evidence="11 16">Catalyzes the reduction of glutathione disulfide (GSSG) to reduced glutathione (GSH). Constitutes the major mechanism to maintain a high GSH:GSSG ratio in the cytosol.</text>
</comment>
<dbReference type="SUPFAM" id="SSF55424">
    <property type="entry name" value="FAD/NAD-linked reductases, dimerisation (C-terminal) domain"/>
    <property type="match status" value="1"/>
</dbReference>
<evidence type="ECO:0000256" key="7">
    <source>
        <dbReference type="ARBA" id="ARBA00023002"/>
    </source>
</evidence>
<evidence type="ECO:0000256" key="14">
    <source>
        <dbReference type="PIRSR" id="PIRSR000350-4"/>
    </source>
</evidence>
<comment type="subcellular location">
    <subcellularLocation>
        <location evidence="16">Cytoplasm</location>
    </subcellularLocation>
</comment>
<dbReference type="PANTHER" id="PTHR42737">
    <property type="entry name" value="GLUTATHIONE REDUCTASE"/>
    <property type="match status" value="1"/>
</dbReference>
<keyword evidence="5 15" id="KW-0285">Flavoprotein</keyword>
<dbReference type="PRINTS" id="PR00368">
    <property type="entry name" value="FADPNR"/>
</dbReference>
<dbReference type="NCBIfam" id="TIGR01421">
    <property type="entry name" value="gluta_reduc_1"/>
    <property type="match status" value="1"/>
</dbReference>
<keyword evidence="6 13" id="KW-0274">FAD</keyword>
<dbReference type="Gene3D" id="3.30.390.30">
    <property type="match status" value="1"/>
</dbReference>
<comment type="similarity">
    <text evidence="1 15">Belongs to the class-I pyridine nucleotide-disulfide oxidoreductase family.</text>
</comment>
<evidence type="ECO:0000256" key="11">
    <source>
        <dbReference type="ARBA" id="ARBA00056905"/>
    </source>
</evidence>
<proteinExistence type="inferred from homology"/>
<dbReference type="Proteomes" id="UP001165063">
    <property type="component" value="Unassembled WGS sequence"/>
</dbReference>
<dbReference type="GO" id="GO:0050661">
    <property type="term" value="F:NADP binding"/>
    <property type="evidence" value="ECO:0007669"/>
    <property type="project" value="InterPro"/>
</dbReference>
<dbReference type="FunFam" id="3.50.50.60:FF:000235">
    <property type="entry name" value="Glutathione reductase"/>
    <property type="match status" value="1"/>
</dbReference>
<evidence type="ECO:0000256" key="10">
    <source>
        <dbReference type="ARBA" id="ARBA00049142"/>
    </source>
</evidence>
<evidence type="ECO:0000256" key="1">
    <source>
        <dbReference type="ARBA" id="ARBA00007532"/>
    </source>
</evidence>
<dbReference type="Pfam" id="PF07992">
    <property type="entry name" value="Pyr_redox_2"/>
    <property type="match status" value="1"/>
</dbReference>
<dbReference type="PROSITE" id="PS00076">
    <property type="entry name" value="PYRIDINE_REDOX_1"/>
    <property type="match status" value="1"/>
</dbReference>
<dbReference type="GO" id="GO:0050660">
    <property type="term" value="F:flavin adenine dinucleotide binding"/>
    <property type="evidence" value="ECO:0007669"/>
    <property type="project" value="InterPro"/>
</dbReference>
<evidence type="ECO:0000256" key="9">
    <source>
        <dbReference type="ARBA" id="ARBA00023284"/>
    </source>
</evidence>
<keyword evidence="7 15" id="KW-0560">Oxidoreductase</keyword>
<dbReference type="InterPro" id="IPR046952">
    <property type="entry name" value="GSHR/TRXR-like"/>
</dbReference>
<keyword evidence="8" id="KW-1015">Disulfide bond</keyword>
<comment type="caution">
    <text evidence="19">The sequence shown here is derived from an EMBL/GenBank/DDBJ whole genome shotgun (WGS) entry which is preliminary data.</text>
</comment>
<evidence type="ECO:0000256" key="15">
    <source>
        <dbReference type="RuleBase" id="RU003691"/>
    </source>
</evidence>
<accession>A0A9W7DEW1</accession>
<dbReference type="PRINTS" id="PR00411">
    <property type="entry name" value="PNDRDTASEI"/>
</dbReference>
<dbReference type="GO" id="GO:0005739">
    <property type="term" value="C:mitochondrion"/>
    <property type="evidence" value="ECO:0007669"/>
    <property type="project" value="TreeGrafter"/>
</dbReference>
<gene>
    <name evidence="19" type="ORF">Amon01_000186800</name>
</gene>
<protein>
    <recommendedName>
        <fullName evidence="4 16">Glutathione reductase</fullName>
        <ecNumber evidence="3 16">1.8.1.7</ecNumber>
    </recommendedName>
</protein>
<evidence type="ECO:0000256" key="2">
    <source>
        <dbReference type="ARBA" id="ARBA00011738"/>
    </source>
</evidence>
<reference evidence="19" key="1">
    <citation type="submission" date="2023-04" db="EMBL/GenBank/DDBJ databases">
        <title>Ambrosiozyma monospora NBRC 1965.</title>
        <authorList>
            <person name="Ichikawa N."/>
            <person name="Sato H."/>
            <person name="Tonouchi N."/>
        </authorList>
    </citation>
    <scope>NUCLEOTIDE SEQUENCE</scope>
    <source>
        <strain evidence="19">NBRC 1965</strain>
    </source>
</reference>
<dbReference type="OrthoDB" id="5956163at2759"/>
<dbReference type="GO" id="GO:0034599">
    <property type="term" value="P:cellular response to oxidative stress"/>
    <property type="evidence" value="ECO:0007669"/>
    <property type="project" value="TreeGrafter"/>
</dbReference>
<evidence type="ECO:0000256" key="3">
    <source>
        <dbReference type="ARBA" id="ARBA00012607"/>
    </source>
</evidence>
<dbReference type="InterPro" id="IPR023753">
    <property type="entry name" value="FAD/NAD-binding_dom"/>
</dbReference>
<dbReference type="EC" id="1.8.1.7" evidence="3 16"/>
<keyword evidence="13" id="KW-0547">Nucleotide-binding</keyword>
<dbReference type="InterPro" id="IPR004099">
    <property type="entry name" value="Pyr_nucl-diS_OxRdtase_dimer"/>
</dbReference>
<dbReference type="InterPro" id="IPR006322">
    <property type="entry name" value="Glutathione_Rdtase_euk/bac"/>
</dbReference>
<dbReference type="GO" id="GO:0045454">
    <property type="term" value="P:cell redox homeostasis"/>
    <property type="evidence" value="ECO:0007669"/>
    <property type="project" value="InterPro"/>
</dbReference>
<feature type="binding site" evidence="13">
    <location>
        <position position="316"/>
    </location>
    <ligand>
        <name>FAD</name>
        <dbReference type="ChEBI" id="CHEBI:57692"/>
    </ligand>
</feature>
<dbReference type="FunFam" id="3.30.390.30:FF:000003">
    <property type="entry name" value="Glutathione reductase"/>
    <property type="match status" value="1"/>
</dbReference>
<dbReference type="GO" id="GO:0006749">
    <property type="term" value="P:glutathione metabolic process"/>
    <property type="evidence" value="ECO:0007669"/>
    <property type="project" value="InterPro"/>
</dbReference>
<dbReference type="InterPro" id="IPR036188">
    <property type="entry name" value="FAD/NAD-bd_sf"/>
</dbReference>
<dbReference type="AlphaFoldDB" id="A0A9W7DEW1"/>
<feature type="domain" description="FAD/NAD(P)-binding" evidence="18">
    <location>
        <begin position="5"/>
        <end position="331"/>
    </location>
</feature>
<evidence type="ECO:0000259" key="17">
    <source>
        <dbReference type="Pfam" id="PF02852"/>
    </source>
</evidence>
<evidence type="ECO:0000256" key="12">
    <source>
        <dbReference type="PIRSR" id="PIRSR000350-2"/>
    </source>
</evidence>
<keyword evidence="16" id="KW-0963">Cytoplasm</keyword>
<comment type="cofactor">
    <cofactor evidence="13">
        <name>FAD</name>
        <dbReference type="ChEBI" id="CHEBI:57692"/>
    </cofactor>
    <text evidence="13">Binds 1 FAD per subunit.</text>
</comment>
<organism evidence="19 20">
    <name type="scientific">Ambrosiozyma monospora</name>
    <name type="common">Yeast</name>
    <name type="synonym">Endomycopsis monosporus</name>
    <dbReference type="NCBI Taxonomy" id="43982"/>
    <lineage>
        <taxon>Eukaryota</taxon>
        <taxon>Fungi</taxon>
        <taxon>Dikarya</taxon>
        <taxon>Ascomycota</taxon>
        <taxon>Saccharomycotina</taxon>
        <taxon>Pichiomycetes</taxon>
        <taxon>Pichiales</taxon>
        <taxon>Pichiaceae</taxon>
        <taxon>Ambrosiozyma</taxon>
    </lineage>
</organism>
<feature type="binding site" evidence="13">
    <location>
        <position position="276"/>
    </location>
    <ligand>
        <name>NAD(+)</name>
        <dbReference type="ChEBI" id="CHEBI:57540"/>
    </ligand>
</feature>
<dbReference type="SUPFAM" id="SSF51905">
    <property type="entry name" value="FAD/NAD(P)-binding domain"/>
    <property type="match status" value="1"/>
</dbReference>
<feature type="disulfide bond" description="Redox-active" evidence="14">
    <location>
        <begin position="42"/>
        <end position="47"/>
    </location>
</feature>
<evidence type="ECO:0000259" key="18">
    <source>
        <dbReference type="Pfam" id="PF07992"/>
    </source>
</evidence>
<sequence>MKSHYQYLVIGGGSGGVASARRAAKYGASTLLIESKALGGTCVNVGCVPKKVMWYASDMKHHLDLAKDYGFESVDPKQGVSFEFNWSTFKSKRDAYIKRLNGIYERNLTKEGVEYMFGFARFTKDGKVEVIHKDDQSQTSTFTADNILIATGGTPVFPTDVPGYELGISSDGFFQLEKQPKKVAIVGAGYIGVELAGVFNGLGTETHLIIRGNTVLRSFDQMIQDTLTTHYENEGVNIHKQSNVSKIEKIANSNLKRVTLTSGETLEVDELIWTIGRRSLIAIQTENIGLKLNSRDQVIVDEFQRTNVPNVYSLGDVVGNVELTPVAIAAGRKLSNRLFGPSIYAQQKQDYSNVPSVVFSHPEAGTIGLTEQQAIEKYGADDIKVYRSRFTSMYYAMSEHKSPTAYKLVTLKSENEKVLGLHIVGDGSAEILQGFGVAIKMGATKADFDSCVAIHPTSAEEIVTLV</sequence>
<comment type="subunit">
    <text evidence="2">Homodimer.</text>
</comment>
<feature type="binding site" evidence="13">
    <location>
        <begin position="187"/>
        <end position="194"/>
    </location>
    <ligand>
        <name>NAD(+)</name>
        <dbReference type="ChEBI" id="CHEBI:57540"/>
    </ligand>
</feature>
<name>A0A9W7DEW1_AMBMO</name>
<evidence type="ECO:0000313" key="20">
    <source>
        <dbReference type="Proteomes" id="UP001165063"/>
    </source>
</evidence>
<dbReference type="EMBL" id="BSXU01000611">
    <property type="protein sequence ID" value="GMG21263.1"/>
    <property type="molecule type" value="Genomic_DNA"/>
</dbReference>
<feature type="binding site" evidence="13">
    <location>
        <position position="51"/>
    </location>
    <ligand>
        <name>FAD</name>
        <dbReference type="ChEBI" id="CHEBI:57692"/>
    </ligand>
</feature>
<evidence type="ECO:0000256" key="8">
    <source>
        <dbReference type="ARBA" id="ARBA00023157"/>
    </source>
</evidence>
<dbReference type="InterPro" id="IPR016156">
    <property type="entry name" value="FAD/NAD-linked_Rdtase_dimer_sf"/>
</dbReference>
<evidence type="ECO:0000256" key="5">
    <source>
        <dbReference type="ARBA" id="ARBA00022630"/>
    </source>
</evidence>
<keyword evidence="9 15" id="KW-0676">Redox-active center</keyword>
<comment type="catalytic activity">
    <reaction evidence="10 16">
        <text>2 glutathione + NADP(+) = glutathione disulfide + NADPH + H(+)</text>
        <dbReference type="Rhea" id="RHEA:11740"/>
        <dbReference type="ChEBI" id="CHEBI:15378"/>
        <dbReference type="ChEBI" id="CHEBI:57783"/>
        <dbReference type="ChEBI" id="CHEBI:57925"/>
        <dbReference type="ChEBI" id="CHEBI:58297"/>
        <dbReference type="ChEBI" id="CHEBI:58349"/>
        <dbReference type="EC" id="1.8.1.7"/>
    </reaction>
</comment>
<evidence type="ECO:0000256" key="16">
    <source>
        <dbReference type="RuleBase" id="RU365016"/>
    </source>
</evidence>
<dbReference type="InterPro" id="IPR012999">
    <property type="entry name" value="Pyr_OxRdtase_I_AS"/>
</dbReference>
<evidence type="ECO:0000256" key="4">
    <source>
        <dbReference type="ARBA" id="ARBA00017111"/>
    </source>
</evidence>
<feature type="active site" description="Proton acceptor" evidence="12">
    <location>
        <position position="455"/>
    </location>
</feature>
<evidence type="ECO:0000313" key="19">
    <source>
        <dbReference type="EMBL" id="GMG21263.1"/>
    </source>
</evidence>
<dbReference type="Gene3D" id="3.50.50.60">
    <property type="entry name" value="FAD/NAD(P)-binding domain"/>
    <property type="match status" value="2"/>
</dbReference>
<dbReference type="Pfam" id="PF02852">
    <property type="entry name" value="Pyr_redox_dim"/>
    <property type="match status" value="1"/>
</dbReference>